<dbReference type="InterPro" id="IPR016102">
    <property type="entry name" value="Succinyl-CoA_synth-like"/>
</dbReference>
<organism evidence="6 7">
    <name type="scientific">Desulfacinum infernum DSM 9756</name>
    <dbReference type="NCBI Taxonomy" id="1121391"/>
    <lineage>
        <taxon>Bacteria</taxon>
        <taxon>Pseudomonadati</taxon>
        <taxon>Thermodesulfobacteriota</taxon>
        <taxon>Syntrophobacteria</taxon>
        <taxon>Syntrophobacterales</taxon>
        <taxon>Syntrophobacteraceae</taxon>
        <taxon>Desulfacinum</taxon>
    </lineage>
</organism>
<proteinExistence type="inferred from homology"/>
<evidence type="ECO:0000313" key="6">
    <source>
        <dbReference type="EMBL" id="SHF28569.1"/>
    </source>
</evidence>
<dbReference type="Gene3D" id="3.40.50.720">
    <property type="entry name" value="NAD(P)-binding Rossmann-like Domain"/>
    <property type="match status" value="1"/>
</dbReference>
<dbReference type="InterPro" id="IPR003781">
    <property type="entry name" value="CoA-bd"/>
</dbReference>
<protein>
    <submittedName>
        <fullName evidence="6">Acetyltransferase</fullName>
    </submittedName>
</protein>
<dbReference type="Pfam" id="PF13549">
    <property type="entry name" value="ATP-grasp_5"/>
    <property type="match status" value="1"/>
</dbReference>
<dbReference type="RefSeq" id="WP_073038550.1">
    <property type="nucleotide sequence ID" value="NZ_FQVB01000014.1"/>
</dbReference>
<dbReference type="PANTHER" id="PTHR43334">
    <property type="entry name" value="ACETATE--COA LIGASE [ADP-FORMING]"/>
    <property type="match status" value="1"/>
</dbReference>
<comment type="similarity">
    <text evidence="4">In the N-terminal section; belongs to the acetate CoA ligase alpha subunit family.</text>
</comment>
<reference evidence="7" key="1">
    <citation type="submission" date="2016-11" db="EMBL/GenBank/DDBJ databases">
        <authorList>
            <person name="Varghese N."/>
            <person name="Submissions S."/>
        </authorList>
    </citation>
    <scope>NUCLEOTIDE SEQUENCE [LARGE SCALE GENOMIC DNA]</scope>
    <source>
        <strain evidence="7">DSM 9756</strain>
    </source>
</reference>
<keyword evidence="2" id="KW-0547">Nucleotide-binding</keyword>
<dbReference type="PANTHER" id="PTHR43334:SF1">
    <property type="entry name" value="3-HYDROXYPROPIONATE--COA LIGASE [ADP-FORMING]"/>
    <property type="match status" value="1"/>
</dbReference>
<evidence type="ECO:0000256" key="1">
    <source>
        <dbReference type="ARBA" id="ARBA00022598"/>
    </source>
</evidence>
<dbReference type="InterPro" id="IPR013815">
    <property type="entry name" value="ATP_grasp_subdomain_1"/>
</dbReference>
<feature type="domain" description="CoA-binding" evidence="5">
    <location>
        <begin position="9"/>
        <end position="104"/>
    </location>
</feature>
<dbReference type="AlphaFoldDB" id="A0A1M5AEB7"/>
<dbReference type="EMBL" id="FQVB01000014">
    <property type="protein sequence ID" value="SHF28569.1"/>
    <property type="molecule type" value="Genomic_DNA"/>
</dbReference>
<keyword evidence="1" id="KW-0436">Ligase</keyword>
<gene>
    <name evidence="6" type="ORF">SAMN02745206_01683</name>
</gene>
<dbReference type="Pfam" id="PF13607">
    <property type="entry name" value="Succ_CoA_lig"/>
    <property type="match status" value="1"/>
</dbReference>
<evidence type="ECO:0000259" key="5">
    <source>
        <dbReference type="SMART" id="SM00881"/>
    </source>
</evidence>
<dbReference type="GO" id="GO:0016740">
    <property type="term" value="F:transferase activity"/>
    <property type="evidence" value="ECO:0007669"/>
    <property type="project" value="UniProtKB-KW"/>
</dbReference>
<evidence type="ECO:0000256" key="2">
    <source>
        <dbReference type="ARBA" id="ARBA00022741"/>
    </source>
</evidence>
<dbReference type="Pfam" id="PF19045">
    <property type="entry name" value="Ligase_CoA_2"/>
    <property type="match status" value="1"/>
</dbReference>
<dbReference type="InterPro" id="IPR051538">
    <property type="entry name" value="Acyl-CoA_Synth/Transferase"/>
</dbReference>
<dbReference type="GO" id="GO:0043758">
    <property type="term" value="F:acetate-CoA ligase (ADP-forming) activity"/>
    <property type="evidence" value="ECO:0007669"/>
    <property type="project" value="InterPro"/>
</dbReference>
<dbReference type="Pfam" id="PF13380">
    <property type="entry name" value="CoA_binding_2"/>
    <property type="match status" value="1"/>
</dbReference>
<dbReference type="InterPro" id="IPR043938">
    <property type="entry name" value="Ligase_CoA_dom"/>
</dbReference>
<dbReference type="InterPro" id="IPR036291">
    <property type="entry name" value="NAD(P)-bd_dom_sf"/>
</dbReference>
<evidence type="ECO:0000256" key="4">
    <source>
        <dbReference type="ARBA" id="ARBA00060888"/>
    </source>
</evidence>
<evidence type="ECO:0000256" key="3">
    <source>
        <dbReference type="ARBA" id="ARBA00022840"/>
    </source>
</evidence>
<dbReference type="STRING" id="1121391.SAMN02745206_01683"/>
<dbReference type="SUPFAM" id="SSF56059">
    <property type="entry name" value="Glutathione synthetase ATP-binding domain-like"/>
    <property type="match status" value="1"/>
</dbReference>
<name>A0A1M5AEB7_9BACT</name>
<keyword evidence="3" id="KW-0067">ATP-binding</keyword>
<dbReference type="Gene3D" id="3.30.470.20">
    <property type="entry name" value="ATP-grasp fold, B domain"/>
    <property type="match status" value="1"/>
</dbReference>
<dbReference type="SUPFAM" id="SSF51735">
    <property type="entry name" value="NAD(P)-binding Rossmann-fold domains"/>
    <property type="match status" value="1"/>
</dbReference>
<sequence length="672" mass="72224">MGVQQLDAFFRPRSVAVIGASESPEKLGHEILRNILEGGFPGAIYPINPKSETILGLQCFKNVKEVPDGVDLAVIIIPARFVPQAVADCGEKGVQAAVVITGGFSEAGPEGEALQQEVVRVAREGGVRLIGPNCQGVNNPYHPLCASWPLLQRQGRVAVISQSGTVGAAMMDWFSDEELGVSCFVSLGNRADVDETDLIRYFDQDPNTRVIALYLEGIKRPAEFRRAIDEAGKPVVVLKAGRTPRGKVAAESHTKSLAGADAVYSSLFKAHRVVRAETIQEFYDFAKALAYLNPPPGNRILFITTSGGAAILATDTAEREGLDVAPLPAELADALEGVIPAHAIRANPLDLTGDAHAAMYQAVLERARPYYDIMGIIFGDPVADASTVVTPGAHEVVIFLGGADVEKVERKKMHLNGIPVFPTPERGVRALAQLLPPEKKRKPARTTVPASPAGGRHPSLSECLEFLENHGFECVCHRFAESPGKAVHLANQLGFPVALKIDSPDILHKSDVGGVRLGLRSGQEVRKAYEEMMESARKARPDADIRGAVVSCMASAGLEVILGMNRDPQFGPVILFGLGGVTVELFRDVAMRILPITREDAFAMMEEIQAAPLLDGYRGAPPVDKEALADAILKLAHLAETHEDIMEIDLNPVFAYSEGLVVADARIIWRGA</sequence>
<dbReference type="SUPFAM" id="SSF52210">
    <property type="entry name" value="Succinyl-CoA synthetase domains"/>
    <property type="match status" value="2"/>
</dbReference>
<dbReference type="Gene3D" id="3.40.50.261">
    <property type="entry name" value="Succinyl-CoA synthetase domains"/>
    <property type="match status" value="2"/>
</dbReference>
<dbReference type="SMART" id="SM00881">
    <property type="entry name" value="CoA_binding"/>
    <property type="match status" value="1"/>
</dbReference>
<accession>A0A1M5AEB7</accession>
<dbReference type="InterPro" id="IPR032875">
    <property type="entry name" value="Succ_CoA_lig_flav_dom"/>
</dbReference>
<keyword evidence="6" id="KW-0808">Transferase</keyword>
<dbReference type="Proteomes" id="UP000184076">
    <property type="component" value="Unassembled WGS sequence"/>
</dbReference>
<dbReference type="OrthoDB" id="9791027at2"/>
<dbReference type="Gene3D" id="3.30.1490.20">
    <property type="entry name" value="ATP-grasp fold, A domain"/>
    <property type="match status" value="1"/>
</dbReference>
<dbReference type="FunFam" id="3.30.1490.20:FF:000020">
    <property type="entry name" value="Protein lysine acetyltransferase"/>
    <property type="match status" value="1"/>
</dbReference>
<dbReference type="GO" id="GO:0005524">
    <property type="term" value="F:ATP binding"/>
    <property type="evidence" value="ECO:0007669"/>
    <property type="project" value="UniProtKB-KW"/>
</dbReference>
<keyword evidence="7" id="KW-1185">Reference proteome</keyword>
<evidence type="ECO:0000313" key="7">
    <source>
        <dbReference type="Proteomes" id="UP000184076"/>
    </source>
</evidence>